<evidence type="ECO:0000256" key="3">
    <source>
        <dbReference type="ARBA" id="ARBA00022692"/>
    </source>
</evidence>
<keyword evidence="2" id="KW-1003">Cell membrane</keyword>
<dbReference type="PANTHER" id="PTHR30294">
    <property type="entry name" value="MEMBRANE COMPONENT OF ABC TRANSPORTER YHHJ-RELATED"/>
    <property type="match status" value="1"/>
</dbReference>
<sequence length="436" mass="48662">MNNIFLITKREFLTQVKKKSFIVLTLLAPVMLIAFGAVIGLMFKANESHNIIEVVDNSGLFKNGLKSTDKIEYKIIPSSEEQSTVNTLKGNEAIDGILVLPQIQNGNFDEFQKNTRLVVNTKIGFDTKQHIISDLSNVIKKEKIKQLGIAETQIDDLDKGFTLKTINVSENNKEDSDLALGVKSVLSMLLMYVTFMFIIIYGVRVMRSVLEEKNNRVVEIIISSVKPFELMMGKILGVTLVALTQFLVWITMSVVGALVLNTGFSTMQKNIPGGDEAMMSKLDIAQIATQVSHSLLELNFPLIIFVFIIFFLLGYIFYSSIYAAIGSAVDNETETQQFTLFAVLPLMLGMYGSFSFINNPDGPLGFWLSIIPFTSPVAMIARIPYGVPAWQIALSIVLLLGTTLFMIFLAGKIYRVGILMYGNKATLKEIWKWIKN</sequence>
<keyword evidence="3 6" id="KW-0812">Transmembrane</keyword>
<evidence type="ECO:0000256" key="4">
    <source>
        <dbReference type="ARBA" id="ARBA00022989"/>
    </source>
</evidence>
<dbReference type="InterPro" id="IPR051449">
    <property type="entry name" value="ABC-2_transporter_component"/>
</dbReference>
<keyword evidence="4 6" id="KW-1133">Transmembrane helix</keyword>
<feature type="transmembrane region" description="Helical" evidence="6">
    <location>
        <begin position="20"/>
        <end position="43"/>
    </location>
</feature>
<comment type="caution">
    <text evidence="8">The sequence shown here is derived from an EMBL/GenBank/DDBJ whole genome shotgun (WGS) entry which is preliminary data.</text>
</comment>
<dbReference type="InterPro" id="IPR013525">
    <property type="entry name" value="ABC2_TM"/>
</dbReference>
<evidence type="ECO:0000256" key="5">
    <source>
        <dbReference type="ARBA" id="ARBA00023136"/>
    </source>
</evidence>
<dbReference type="Proteomes" id="UP000618240">
    <property type="component" value="Unassembled WGS sequence"/>
</dbReference>
<evidence type="ECO:0000256" key="6">
    <source>
        <dbReference type="SAM" id="Phobius"/>
    </source>
</evidence>
<feature type="domain" description="ABC-2 type transporter transmembrane" evidence="7">
    <location>
        <begin position="19"/>
        <end position="410"/>
    </location>
</feature>
<name>A0ABS8A8Q6_9FLAO</name>
<feature type="transmembrane region" description="Helical" evidence="6">
    <location>
        <begin position="235"/>
        <end position="260"/>
    </location>
</feature>
<dbReference type="Pfam" id="PF12698">
    <property type="entry name" value="ABC2_membrane_3"/>
    <property type="match status" value="1"/>
</dbReference>
<dbReference type="PANTHER" id="PTHR30294:SF29">
    <property type="entry name" value="MULTIDRUG ABC TRANSPORTER PERMEASE YBHS-RELATED"/>
    <property type="match status" value="1"/>
</dbReference>
<protein>
    <submittedName>
        <fullName evidence="8">ABC transporter permease</fullName>
    </submittedName>
</protein>
<proteinExistence type="predicted"/>
<feature type="transmembrane region" description="Helical" evidence="6">
    <location>
        <begin position="298"/>
        <end position="318"/>
    </location>
</feature>
<comment type="subcellular location">
    <subcellularLocation>
        <location evidence="1">Cell membrane</location>
        <topology evidence="1">Multi-pass membrane protein</topology>
    </subcellularLocation>
</comment>
<keyword evidence="5 6" id="KW-0472">Membrane</keyword>
<feature type="transmembrane region" description="Helical" evidence="6">
    <location>
        <begin position="338"/>
        <end position="357"/>
    </location>
</feature>
<gene>
    <name evidence="8" type="ORF">JI747_018445</name>
</gene>
<feature type="transmembrane region" description="Helical" evidence="6">
    <location>
        <begin position="389"/>
        <end position="410"/>
    </location>
</feature>
<organism evidence="8 9">
    <name type="scientific">Chryseobacterium tagetis</name>
    <dbReference type="NCBI Taxonomy" id="2801334"/>
    <lineage>
        <taxon>Bacteria</taxon>
        <taxon>Pseudomonadati</taxon>
        <taxon>Bacteroidota</taxon>
        <taxon>Flavobacteriia</taxon>
        <taxon>Flavobacteriales</taxon>
        <taxon>Weeksellaceae</taxon>
        <taxon>Chryseobacterium group</taxon>
        <taxon>Chryseobacterium</taxon>
    </lineage>
</organism>
<accession>A0ABS8A8Q6</accession>
<dbReference type="Gene3D" id="3.40.190.10">
    <property type="entry name" value="Periplasmic binding protein-like II"/>
    <property type="match status" value="1"/>
</dbReference>
<keyword evidence="9" id="KW-1185">Reference proteome</keyword>
<dbReference type="EMBL" id="JAERSE020000005">
    <property type="protein sequence ID" value="MCA6069151.1"/>
    <property type="molecule type" value="Genomic_DNA"/>
</dbReference>
<evidence type="ECO:0000256" key="2">
    <source>
        <dbReference type="ARBA" id="ARBA00022475"/>
    </source>
</evidence>
<evidence type="ECO:0000313" key="9">
    <source>
        <dbReference type="Proteomes" id="UP000618240"/>
    </source>
</evidence>
<feature type="transmembrane region" description="Helical" evidence="6">
    <location>
        <begin position="185"/>
        <end position="203"/>
    </location>
</feature>
<dbReference type="RefSeq" id="WP_225690338.1">
    <property type="nucleotide sequence ID" value="NZ_JAERSE020000005.1"/>
</dbReference>
<evidence type="ECO:0000259" key="7">
    <source>
        <dbReference type="Pfam" id="PF12698"/>
    </source>
</evidence>
<reference evidence="8 9" key="1">
    <citation type="submission" date="2021-09" db="EMBL/GenBank/DDBJ databases">
        <title>Genome sequencing and assembly of Chryseobacterium sp. RG1.</title>
        <authorList>
            <person name="Chhetri G."/>
        </authorList>
    </citation>
    <scope>NUCLEOTIDE SEQUENCE [LARGE SCALE GENOMIC DNA]</scope>
    <source>
        <strain evidence="8 9">RG1</strain>
    </source>
</reference>
<evidence type="ECO:0000256" key="1">
    <source>
        <dbReference type="ARBA" id="ARBA00004651"/>
    </source>
</evidence>
<evidence type="ECO:0000313" key="8">
    <source>
        <dbReference type="EMBL" id="MCA6069151.1"/>
    </source>
</evidence>
<dbReference type="SUPFAM" id="SSF53850">
    <property type="entry name" value="Periplasmic binding protein-like II"/>
    <property type="match status" value="1"/>
</dbReference>